<gene>
    <name evidence="1" type="ORF">MCOR_56997</name>
</gene>
<evidence type="ECO:0000313" key="2">
    <source>
        <dbReference type="Proteomes" id="UP000507470"/>
    </source>
</evidence>
<name>A0A6J8EZF1_MYTCO</name>
<dbReference type="OrthoDB" id="6099178at2759"/>
<dbReference type="EMBL" id="CACVKT020010186">
    <property type="protein sequence ID" value="CAC5425152.1"/>
    <property type="molecule type" value="Genomic_DNA"/>
</dbReference>
<reference evidence="1 2" key="1">
    <citation type="submission" date="2020-06" db="EMBL/GenBank/DDBJ databases">
        <authorList>
            <person name="Li R."/>
            <person name="Bekaert M."/>
        </authorList>
    </citation>
    <scope>NUCLEOTIDE SEQUENCE [LARGE SCALE GENOMIC DNA]</scope>
    <source>
        <strain evidence="2">wild</strain>
    </source>
</reference>
<proteinExistence type="predicted"/>
<accession>A0A6J8EZF1</accession>
<protein>
    <submittedName>
        <fullName evidence="1">Uncharacterized protein</fullName>
    </submittedName>
</protein>
<dbReference type="Proteomes" id="UP000507470">
    <property type="component" value="Unassembled WGS sequence"/>
</dbReference>
<organism evidence="1 2">
    <name type="scientific">Mytilus coruscus</name>
    <name type="common">Sea mussel</name>
    <dbReference type="NCBI Taxonomy" id="42192"/>
    <lineage>
        <taxon>Eukaryota</taxon>
        <taxon>Metazoa</taxon>
        <taxon>Spiralia</taxon>
        <taxon>Lophotrochozoa</taxon>
        <taxon>Mollusca</taxon>
        <taxon>Bivalvia</taxon>
        <taxon>Autobranchia</taxon>
        <taxon>Pteriomorphia</taxon>
        <taxon>Mytilida</taxon>
        <taxon>Mytiloidea</taxon>
        <taxon>Mytilidae</taxon>
        <taxon>Mytilinae</taxon>
        <taxon>Mytilus</taxon>
    </lineage>
</organism>
<sequence>MTDNEARINATEEECNRFDTSTARCVFLRLYKIGQYMKNDLQRLSSVLGSAHNTNSYMYSVLLSAWYLDPVLLKLDCGPVDQISKTPIAQWEYAAEFENHLLTRSNLCSWTKPFRKTVSEHLISEVSEWCLINRDDPYCQLVPIFELVDSIDNLCDLLTEADWNESSLEIKAAKFSVFTLFQRAPKNMLQKSKIQNGEITQITTDILNIFYDEFKSKQLTKTINLLKILP</sequence>
<keyword evidence="2" id="KW-1185">Reference proteome</keyword>
<evidence type="ECO:0000313" key="1">
    <source>
        <dbReference type="EMBL" id="CAC5425152.1"/>
    </source>
</evidence>
<dbReference type="AlphaFoldDB" id="A0A6J8EZF1"/>